<feature type="compositionally biased region" description="Low complexity" evidence="1">
    <location>
        <begin position="354"/>
        <end position="363"/>
    </location>
</feature>
<keyword evidence="3" id="KW-1185">Reference proteome</keyword>
<accession>A0A6A6QDJ8</accession>
<protein>
    <submittedName>
        <fullName evidence="2">Uncharacterized protein</fullName>
    </submittedName>
</protein>
<evidence type="ECO:0000313" key="3">
    <source>
        <dbReference type="Proteomes" id="UP000799750"/>
    </source>
</evidence>
<name>A0A6A6QDJ8_9PEZI</name>
<feature type="region of interest" description="Disordered" evidence="1">
    <location>
        <begin position="336"/>
        <end position="409"/>
    </location>
</feature>
<gene>
    <name evidence="2" type="ORF">BU16DRAFT_566206</name>
</gene>
<evidence type="ECO:0000313" key="2">
    <source>
        <dbReference type="EMBL" id="KAF2490179.1"/>
    </source>
</evidence>
<feature type="compositionally biased region" description="Polar residues" evidence="1">
    <location>
        <begin position="259"/>
        <end position="281"/>
    </location>
</feature>
<dbReference type="OrthoDB" id="10602361at2759"/>
<feature type="compositionally biased region" description="Polar residues" evidence="1">
    <location>
        <begin position="336"/>
        <end position="345"/>
    </location>
</feature>
<reference evidence="2" key="1">
    <citation type="journal article" date="2020" name="Stud. Mycol.">
        <title>101 Dothideomycetes genomes: a test case for predicting lifestyles and emergence of pathogens.</title>
        <authorList>
            <person name="Haridas S."/>
            <person name="Albert R."/>
            <person name="Binder M."/>
            <person name="Bloem J."/>
            <person name="Labutti K."/>
            <person name="Salamov A."/>
            <person name="Andreopoulos B."/>
            <person name="Baker S."/>
            <person name="Barry K."/>
            <person name="Bills G."/>
            <person name="Bluhm B."/>
            <person name="Cannon C."/>
            <person name="Castanera R."/>
            <person name="Culley D."/>
            <person name="Daum C."/>
            <person name="Ezra D."/>
            <person name="Gonzalez J."/>
            <person name="Henrissat B."/>
            <person name="Kuo A."/>
            <person name="Liang C."/>
            <person name="Lipzen A."/>
            <person name="Lutzoni F."/>
            <person name="Magnuson J."/>
            <person name="Mondo S."/>
            <person name="Nolan M."/>
            <person name="Ohm R."/>
            <person name="Pangilinan J."/>
            <person name="Park H.-J."/>
            <person name="Ramirez L."/>
            <person name="Alfaro M."/>
            <person name="Sun H."/>
            <person name="Tritt A."/>
            <person name="Yoshinaga Y."/>
            <person name="Zwiers L.-H."/>
            <person name="Turgeon B."/>
            <person name="Goodwin S."/>
            <person name="Spatafora J."/>
            <person name="Crous P."/>
            <person name="Grigoriev I."/>
        </authorList>
    </citation>
    <scope>NUCLEOTIDE SEQUENCE</scope>
    <source>
        <strain evidence="2">CBS 269.34</strain>
    </source>
</reference>
<dbReference type="EMBL" id="MU004197">
    <property type="protein sequence ID" value="KAF2490179.1"/>
    <property type="molecule type" value="Genomic_DNA"/>
</dbReference>
<proteinExistence type="predicted"/>
<dbReference type="Proteomes" id="UP000799750">
    <property type="component" value="Unassembled WGS sequence"/>
</dbReference>
<sequence length="473" mass="51872">MLGSLVGRLSYSMTRFFSGNGFELPFAPNHKSEAELPSELSEPLTEYRDGMTEYIREQIAVLSNPYDFVPMPVAKRPPKIYPPPPTTRTLATSTKRLELSTIRTSKRKAADEQDEIFECVPSKRPRLAYNGVTPAFCQKQQKVFQRANRSAASKKRNIARPRHRTVYSLDVDMTDILKSGTELEQTTAPFGAHLDRDVPPSHVGAITGNQPTIVPESVKLPDGTPLEIEPILLGCNVGSKVLHSPTRMCSATQLPSSALNAQKATSGQKSAISGRSPSDPLSPSHAYMDPSSIGRVHSSEHSPLHQIVHQGAETANYGNSPRLQNCSTKHVATGGTAQHHNTYHNSSSEDESFHSSSSSGRRSYATPPSTPPQSERGDEVTPPPIAPKPKPTRKNHRVPKMPNMLEVDTGGHWQIPLGDGFLRRSKRINPAMQSDLQKPGYMTRRKAKLLQRARIEVSLAKGMRHPKAAASGI</sequence>
<feature type="region of interest" description="Disordered" evidence="1">
    <location>
        <begin position="259"/>
        <end position="301"/>
    </location>
</feature>
<dbReference type="AlphaFoldDB" id="A0A6A6QDJ8"/>
<feature type="compositionally biased region" description="Basic residues" evidence="1">
    <location>
        <begin position="390"/>
        <end position="399"/>
    </location>
</feature>
<evidence type="ECO:0000256" key="1">
    <source>
        <dbReference type="SAM" id="MobiDB-lite"/>
    </source>
</evidence>
<organism evidence="2 3">
    <name type="scientific">Lophium mytilinum</name>
    <dbReference type="NCBI Taxonomy" id="390894"/>
    <lineage>
        <taxon>Eukaryota</taxon>
        <taxon>Fungi</taxon>
        <taxon>Dikarya</taxon>
        <taxon>Ascomycota</taxon>
        <taxon>Pezizomycotina</taxon>
        <taxon>Dothideomycetes</taxon>
        <taxon>Pleosporomycetidae</taxon>
        <taxon>Mytilinidiales</taxon>
        <taxon>Mytilinidiaceae</taxon>
        <taxon>Lophium</taxon>
    </lineage>
</organism>